<name>A0A5Y1YGE3_SALDZ</name>
<feature type="non-terminal residue" evidence="2">
    <location>
        <position position="272"/>
    </location>
</feature>
<dbReference type="Gene3D" id="3.30.559.30">
    <property type="entry name" value="Nonribosomal peptide synthetase, condensation domain"/>
    <property type="match status" value="1"/>
</dbReference>
<dbReference type="AlphaFoldDB" id="A0A5Y1YGE3"/>
<evidence type="ECO:0000313" key="2">
    <source>
        <dbReference type="EMBL" id="ECC3917828.1"/>
    </source>
</evidence>
<dbReference type="SUPFAM" id="SSF52777">
    <property type="entry name" value="CoA-dependent acyltransferases"/>
    <property type="match status" value="2"/>
</dbReference>
<feature type="domain" description="Condensation" evidence="1">
    <location>
        <begin position="1"/>
        <end position="270"/>
    </location>
</feature>
<dbReference type="InterPro" id="IPR023213">
    <property type="entry name" value="CAT-like_dom_sf"/>
</dbReference>
<comment type="caution">
    <text evidence="2">The sequence shown here is derived from an EMBL/GenBank/DDBJ whole genome shotgun (WGS) entry which is preliminary data.</text>
</comment>
<dbReference type="InterPro" id="IPR001242">
    <property type="entry name" value="Condensation_dom"/>
</dbReference>
<dbReference type="Pfam" id="PF00668">
    <property type="entry name" value="Condensation"/>
    <property type="match status" value="1"/>
</dbReference>
<dbReference type="GO" id="GO:0047527">
    <property type="term" value="F:2,3-dihydroxybenzoate-serine ligase activity"/>
    <property type="evidence" value="ECO:0007669"/>
    <property type="project" value="TreeGrafter"/>
</dbReference>
<organism evidence="2">
    <name type="scientific">Salmonella diarizonae</name>
    <dbReference type="NCBI Taxonomy" id="59204"/>
    <lineage>
        <taxon>Bacteria</taxon>
        <taxon>Pseudomonadati</taxon>
        <taxon>Pseudomonadota</taxon>
        <taxon>Gammaproteobacteria</taxon>
        <taxon>Enterobacterales</taxon>
        <taxon>Enterobacteriaceae</taxon>
        <taxon>Salmonella</taxon>
    </lineage>
</organism>
<dbReference type="GO" id="GO:0043041">
    <property type="term" value="P:amino acid activation for nonribosomal peptide biosynthetic process"/>
    <property type="evidence" value="ECO:0007669"/>
    <property type="project" value="TreeGrafter"/>
</dbReference>
<dbReference type="PANTHER" id="PTHR45527">
    <property type="entry name" value="NONRIBOSOMAL PEPTIDE SYNTHETASE"/>
    <property type="match status" value="1"/>
</dbReference>
<proteinExistence type="predicted"/>
<dbReference type="EMBL" id="AAIBIC010000184">
    <property type="protein sequence ID" value="ECC3917828.1"/>
    <property type="molecule type" value="Genomic_DNA"/>
</dbReference>
<dbReference type="Gene3D" id="3.30.559.10">
    <property type="entry name" value="Chloramphenicol acetyltransferase-like domain"/>
    <property type="match status" value="1"/>
</dbReference>
<accession>A0A5Y1YGE3</accession>
<dbReference type="PANTHER" id="PTHR45527:SF1">
    <property type="entry name" value="FATTY ACID SYNTHASE"/>
    <property type="match status" value="1"/>
</dbReference>
<dbReference type="GO" id="GO:0009366">
    <property type="term" value="C:enterobactin synthetase complex"/>
    <property type="evidence" value="ECO:0007669"/>
    <property type="project" value="TreeGrafter"/>
</dbReference>
<sequence length="272" mass="30582">HEALRTTFIDVPLYGTGQEMSRALIAPQGLVPLDVADLRGQPDALRQADRLAYAHRTEPFDLAGGPLWRALLISEADDIHQLLLTQHHLITDAWSMVRLVKELIEFYHAPSLPAQVPQAVPDYSDYVYSQRNNLQARQHQQHLSWWQEKLRDLPRLVLPIASNTLSPGHHGDAVRINISQTLTEQVRRFSQQNGCTVFVTLLSAWVCTLYRYSGQGDFGIGTLSAGRENSDFDEVQGFFVNILVLRAGITGDMNFAGLVSAMNQELLESLRR</sequence>
<dbReference type="GO" id="GO:0005829">
    <property type="term" value="C:cytosol"/>
    <property type="evidence" value="ECO:0007669"/>
    <property type="project" value="TreeGrafter"/>
</dbReference>
<protein>
    <recommendedName>
        <fullName evidence="1">Condensation domain-containing protein</fullName>
    </recommendedName>
</protein>
<gene>
    <name evidence="2" type="ORF">CTQ69_28785</name>
</gene>
<evidence type="ECO:0000259" key="1">
    <source>
        <dbReference type="Pfam" id="PF00668"/>
    </source>
</evidence>
<dbReference type="Proteomes" id="UP000839735">
    <property type="component" value="Unassembled WGS sequence"/>
</dbReference>
<reference evidence="2" key="1">
    <citation type="submission" date="2018-08" db="EMBL/GenBank/DDBJ databases">
        <authorList>
            <person name="Ashton P.M."/>
            <person name="Dallman T."/>
            <person name="Nair S."/>
            <person name="De Pinna E."/>
            <person name="Peters T."/>
            <person name="Grant K."/>
        </authorList>
    </citation>
    <scope>NUCLEOTIDE SEQUENCE [LARGE SCALE GENOMIC DNA]</scope>
    <source>
        <strain evidence="2">294779</strain>
    </source>
</reference>
<feature type="non-terminal residue" evidence="2">
    <location>
        <position position="1"/>
    </location>
</feature>
<dbReference type="GO" id="GO:0031177">
    <property type="term" value="F:phosphopantetheine binding"/>
    <property type="evidence" value="ECO:0007669"/>
    <property type="project" value="TreeGrafter"/>
</dbReference>
<dbReference type="GO" id="GO:0009239">
    <property type="term" value="P:enterobactin biosynthetic process"/>
    <property type="evidence" value="ECO:0007669"/>
    <property type="project" value="TreeGrafter"/>
</dbReference>